<dbReference type="Pfam" id="PF14368">
    <property type="entry name" value="LTP_2"/>
    <property type="match status" value="1"/>
</dbReference>
<name>A0A4S4DZ67_CAMSN</name>
<evidence type="ECO:0000256" key="1">
    <source>
        <dbReference type="ARBA" id="ARBA00004609"/>
    </source>
</evidence>
<dbReference type="InterPro" id="IPR043325">
    <property type="entry name" value="LTSS"/>
</dbReference>
<dbReference type="GO" id="GO:0006869">
    <property type="term" value="P:lipid transport"/>
    <property type="evidence" value="ECO:0007669"/>
    <property type="project" value="InterPro"/>
</dbReference>
<evidence type="ECO:0000313" key="14">
    <source>
        <dbReference type="Proteomes" id="UP000306102"/>
    </source>
</evidence>
<evidence type="ECO:0000256" key="7">
    <source>
        <dbReference type="ARBA" id="ARBA00023121"/>
    </source>
</evidence>
<evidence type="ECO:0000313" key="13">
    <source>
        <dbReference type="EMBL" id="THG08751.1"/>
    </source>
</evidence>
<dbReference type="PRINTS" id="PR00382">
    <property type="entry name" value="LIPIDTRNSFER"/>
</dbReference>
<comment type="similarity">
    <text evidence="2">Belongs to the plant LTP family.</text>
</comment>
<feature type="domain" description="Bifunctional inhibitor/plant lipid transfer protein/seed storage helical" evidence="12">
    <location>
        <begin position="33"/>
        <end position="111"/>
    </location>
</feature>
<dbReference type="SUPFAM" id="SSF47699">
    <property type="entry name" value="Bifunctional inhibitor/lipid-transfer protein/seed storage 2S albumin"/>
    <property type="match status" value="1"/>
</dbReference>
<keyword evidence="3" id="KW-0813">Transport</keyword>
<evidence type="ECO:0000256" key="3">
    <source>
        <dbReference type="ARBA" id="ARBA00022448"/>
    </source>
</evidence>
<keyword evidence="4" id="KW-1003">Cell membrane</keyword>
<dbReference type="SMART" id="SM00499">
    <property type="entry name" value="AAI"/>
    <property type="match status" value="1"/>
</dbReference>
<keyword evidence="9" id="KW-0325">Glycoprotein</keyword>
<dbReference type="AlphaFoldDB" id="A0A4S4DZ67"/>
<dbReference type="InterPro" id="IPR000528">
    <property type="entry name" value="Plant_nsLTP"/>
</dbReference>
<protein>
    <recommendedName>
        <fullName evidence="12">Bifunctional inhibitor/plant lipid transfer protein/seed storage helical domain-containing protein</fullName>
    </recommendedName>
</protein>
<gene>
    <name evidence="13" type="ORF">TEA_027112</name>
</gene>
<evidence type="ECO:0000256" key="11">
    <source>
        <dbReference type="SAM" id="SignalP"/>
    </source>
</evidence>
<organism evidence="13 14">
    <name type="scientific">Camellia sinensis var. sinensis</name>
    <name type="common">China tea</name>
    <dbReference type="NCBI Taxonomy" id="542762"/>
    <lineage>
        <taxon>Eukaryota</taxon>
        <taxon>Viridiplantae</taxon>
        <taxon>Streptophyta</taxon>
        <taxon>Embryophyta</taxon>
        <taxon>Tracheophyta</taxon>
        <taxon>Spermatophyta</taxon>
        <taxon>Magnoliopsida</taxon>
        <taxon>eudicotyledons</taxon>
        <taxon>Gunneridae</taxon>
        <taxon>Pentapetalae</taxon>
        <taxon>asterids</taxon>
        <taxon>Ericales</taxon>
        <taxon>Theaceae</taxon>
        <taxon>Camellia</taxon>
    </lineage>
</organism>
<keyword evidence="7" id="KW-0446">Lipid-binding</keyword>
<comment type="caution">
    <text evidence="13">The sequence shown here is derived from an EMBL/GenBank/DDBJ whole genome shotgun (WGS) entry which is preliminary data.</text>
</comment>
<keyword evidence="8" id="KW-1015">Disulfide bond</keyword>
<feature type="chain" id="PRO_5020186821" description="Bifunctional inhibitor/plant lipid transfer protein/seed storage helical domain-containing protein" evidence="11">
    <location>
        <begin position="24"/>
        <end position="174"/>
    </location>
</feature>
<dbReference type="STRING" id="542762.A0A4S4DZ67"/>
<evidence type="ECO:0000256" key="9">
    <source>
        <dbReference type="ARBA" id="ARBA00023180"/>
    </source>
</evidence>
<dbReference type="EMBL" id="SDRB02009105">
    <property type="protein sequence ID" value="THG08751.1"/>
    <property type="molecule type" value="Genomic_DNA"/>
</dbReference>
<dbReference type="CDD" id="cd00010">
    <property type="entry name" value="AAI_LTSS"/>
    <property type="match status" value="1"/>
</dbReference>
<dbReference type="InterPro" id="IPR036312">
    <property type="entry name" value="Bifun_inhib/LTP/seed_sf"/>
</dbReference>
<dbReference type="Gene3D" id="1.10.110.10">
    <property type="entry name" value="Plant lipid-transfer and hydrophobic proteins"/>
    <property type="match status" value="1"/>
</dbReference>
<sequence length="174" mass="17174">METPIPTVLFFFLVIWASKNVESAPAPSPSADCSTLILNLADCLTYVIGGSTVKTPEGTCCTGLKTVLKTDPECLCEGFKNSGQLGVTLNITKALALPSACHVSAPSLSNCGLSLAPGAAPEGAVSPSTTGGGVATSSVGTNPAAAPASSDSVALTASIGSVVMVLVAASFTLV</sequence>
<reference evidence="13 14" key="1">
    <citation type="journal article" date="2018" name="Proc. Natl. Acad. Sci. U.S.A.">
        <title>Draft genome sequence of Camellia sinensis var. sinensis provides insights into the evolution of the tea genome and tea quality.</title>
        <authorList>
            <person name="Wei C."/>
            <person name="Yang H."/>
            <person name="Wang S."/>
            <person name="Zhao J."/>
            <person name="Liu C."/>
            <person name="Gao L."/>
            <person name="Xia E."/>
            <person name="Lu Y."/>
            <person name="Tai Y."/>
            <person name="She G."/>
            <person name="Sun J."/>
            <person name="Cao H."/>
            <person name="Tong W."/>
            <person name="Gao Q."/>
            <person name="Li Y."/>
            <person name="Deng W."/>
            <person name="Jiang X."/>
            <person name="Wang W."/>
            <person name="Chen Q."/>
            <person name="Zhang S."/>
            <person name="Li H."/>
            <person name="Wu J."/>
            <person name="Wang P."/>
            <person name="Li P."/>
            <person name="Shi C."/>
            <person name="Zheng F."/>
            <person name="Jian J."/>
            <person name="Huang B."/>
            <person name="Shan D."/>
            <person name="Shi M."/>
            <person name="Fang C."/>
            <person name="Yue Y."/>
            <person name="Li F."/>
            <person name="Li D."/>
            <person name="Wei S."/>
            <person name="Han B."/>
            <person name="Jiang C."/>
            <person name="Yin Y."/>
            <person name="Xia T."/>
            <person name="Zhang Z."/>
            <person name="Bennetzen J.L."/>
            <person name="Zhao S."/>
            <person name="Wan X."/>
        </authorList>
    </citation>
    <scope>NUCLEOTIDE SEQUENCE [LARGE SCALE GENOMIC DNA]</scope>
    <source>
        <strain evidence="14">cv. Shuchazao</strain>
        <tissue evidence="13">Leaf</tissue>
    </source>
</reference>
<evidence type="ECO:0000256" key="10">
    <source>
        <dbReference type="ARBA" id="ARBA00023288"/>
    </source>
</evidence>
<keyword evidence="14" id="KW-1185">Reference proteome</keyword>
<comment type="subcellular location">
    <subcellularLocation>
        <location evidence="1">Cell membrane</location>
        <topology evidence="1">Lipid-anchor</topology>
        <topology evidence="1">GPI-anchor</topology>
    </subcellularLocation>
</comment>
<dbReference type="GO" id="GO:0098552">
    <property type="term" value="C:side of membrane"/>
    <property type="evidence" value="ECO:0007669"/>
    <property type="project" value="UniProtKB-KW"/>
</dbReference>
<evidence type="ECO:0000259" key="12">
    <source>
        <dbReference type="SMART" id="SM00499"/>
    </source>
</evidence>
<feature type="signal peptide" evidence="11">
    <location>
        <begin position="1"/>
        <end position="23"/>
    </location>
</feature>
<dbReference type="FunFam" id="1.10.110.10:FF:000001">
    <property type="entry name" value="Bifunctional inhibitor/lipid-transfer protein/seed storage 2S albumin superfamily protein"/>
    <property type="match status" value="1"/>
</dbReference>
<dbReference type="PANTHER" id="PTHR33044">
    <property type="entry name" value="BIFUNCTIONAL INHIBITOR/LIPID-TRANSFER PROTEIN/SEED STORAGE 2S ALBUMIN SUPERFAMILY PROTEIN-RELATED"/>
    <property type="match status" value="1"/>
</dbReference>
<keyword evidence="5" id="KW-0336">GPI-anchor</keyword>
<accession>A0A4S4DZ67</accession>
<keyword evidence="5" id="KW-0472">Membrane</keyword>
<dbReference type="GO" id="GO:0005886">
    <property type="term" value="C:plasma membrane"/>
    <property type="evidence" value="ECO:0007669"/>
    <property type="project" value="UniProtKB-SubCell"/>
</dbReference>
<dbReference type="InterPro" id="IPR016140">
    <property type="entry name" value="Bifunc_inhib/LTP/seed_store"/>
</dbReference>
<evidence type="ECO:0000256" key="2">
    <source>
        <dbReference type="ARBA" id="ARBA00009748"/>
    </source>
</evidence>
<proteinExistence type="inferred from homology"/>
<evidence type="ECO:0000256" key="6">
    <source>
        <dbReference type="ARBA" id="ARBA00022729"/>
    </source>
</evidence>
<keyword evidence="6 11" id="KW-0732">Signal</keyword>
<dbReference type="GO" id="GO:0008289">
    <property type="term" value="F:lipid binding"/>
    <property type="evidence" value="ECO:0007669"/>
    <property type="project" value="UniProtKB-KW"/>
</dbReference>
<evidence type="ECO:0000256" key="5">
    <source>
        <dbReference type="ARBA" id="ARBA00022622"/>
    </source>
</evidence>
<keyword evidence="10" id="KW-0449">Lipoprotein</keyword>
<dbReference type="Proteomes" id="UP000306102">
    <property type="component" value="Unassembled WGS sequence"/>
</dbReference>
<evidence type="ECO:0000256" key="4">
    <source>
        <dbReference type="ARBA" id="ARBA00022475"/>
    </source>
</evidence>
<evidence type="ECO:0000256" key="8">
    <source>
        <dbReference type="ARBA" id="ARBA00023157"/>
    </source>
</evidence>